<dbReference type="Pfam" id="PF04676">
    <property type="entry name" value="CwfJ_C_2"/>
    <property type="match status" value="1"/>
</dbReference>
<name>A0A9P6XB22_RHIOR</name>
<dbReference type="EMBL" id="JAANQT010000643">
    <property type="protein sequence ID" value="KAG1309404.1"/>
    <property type="molecule type" value="Genomic_DNA"/>
</dbReference>
<protein>
    <submittedName>
        <fullName evidence="5">Uncharacterized protein</fullName>
    </submittedName>
</protein>
<dbReference type="PANTHER" id="PTHR12072:SF5">
    <property type="entry name" value="CWF19-LIKE PROTEIN 2"/>
    <property type="match status" value="1"/>
</dbReference>
<dbReference type="GO" id="GO:0000398">
    <property type="term" value="P:mRNA splicing, via spliceosome"/>
    <property type="evidence" value="ECO:0007669"/>
    <property type="project" value="TreeGrafter"/>
</dbReference>
<evidence type="ECO:0000259" key="3">
    <source>
        <dbReference type="Pfam" id="PF04676"/>
    </source>
</evidence>
<feature type="compositionally biased region" description="Basic residues" evidence="2">
    <location>
        <begin position="24"/>
        <end position="33"/>
    </location>
</feature>
<comment type="caution">
    <text evidence="5">The sequence shown here is derived from an EMBL/GenBank/DDBJ whole genome shotgun (WGS) entry which is preliminary data.</text>
</comment>
<organism evidence="5 6">
    <name type="scientific">Rhizopus oryzae</name>
    <name type="common">Mucormycosis agent</name>
    <name type="synonym">Rhizopus arrhizus var. delemar</name>
    <dbReference type="NCBI Taxonomy" id="64495"/>
    <lineage>
        <taxon>Eukaryota</taxon>
        <taxon>Fungi</taxon>
        <taxon>Fungi incertae sedis</taxon>
        <taxon>Mucoromycota</taxon>
        <taxon>Mucoromycotina</taxon>
        <taxon>Mucoromycetes</taxon>
        <taxon>Mucorales</taxon>
        <taxon>Mucorineae</taxon>
        <taxon>Rhizopodaceae</taxon>
        <taxon>Rhizopus</taxon>
    </lineage>
</organism>
<feature type="compositionally biased region" description="Basic residues" evidence="2">
    <location>
        <begin position="1"/>
        <end position="16"/>
    </location>
</feature>
<dbReference type="AlphaFoldDB" id="A0A9P6XB22"/>
<feature type="compositionally biased region" description="Basic and acidic residues" evidence="2">
    <location>
        <begin position="170"/>
        <end position="180"/>
    </location>
</feature>
<proteinExistence type="inferred from homology"/>
<comment type="similarity">
    <text evidence="1">Belongs to the CWF19 family.</text>
</comment>
<sequence>MGDHKHKKDSKKSSRKEHRESHKEHKKHKKSSKRREDEKEVEIDYSDPSLWVEAPGSTEMTPAEYLKNQQEGISARSQEALNEDTTQPKEENARHGWMLDSGFDFSSMGVARQKEEDKQKPDPDQPKVSSRELNQHLVKGLKFEEYPQQKSSIKFGDAGSNWRMMKLKRTKEQAEDEGRPLWEVGVEKYGSAERFQEALDEREYLDSRKGHRASDDRKSSRKGHDDRRRDRLDSGKRNDKNERRKDDGEGGRRYMFTNNDSYQRTFKRPEPPKRARSTSPEVQHSRQKQEAQPTPTQVLANTPATYTVPTVQQTPAVPALTRDQLNKLNAKLVKARIMGMGDVEVLEKEYNNELERFEQAQKASRSVEVVPAFDNQGRLYDYALNQKSQKPEELKGKKKYEGTHDKITGERIKYGTADESLSIAEMVRQERGGGRGFDMDMEFANRIVSDTTFENSLDYMDEKADVIASKKGQTEEQKMKRAVTDYKRTQDALERCRFCYHDGKPPQLAMVSLATTCYLALSNVQELTEGHCMIVPLQHVTSTLECDDDVWTEIRNFQKCLMKMFHEQDKGTIFIETVVNLRSHRHTVIEAIPVPYGIYEDAPAYFREAIMSSEEEWSQHKKLIDTSDRGFRHSMVKNLPYFHVWFGLDKGYGHVIEDSNNFPYWFGKETIAGMMDIGPELWRRPKYYHQSENHYRQQEFLKYWEKWDWTAAL</sequence>
<feature type="compositionally biased region" description="Basic and acidic residues" evidence="2">
    <location>
        <begin position="200"/>
        <end position="252"/>
    </location>
</feature>
<dbReference type="InterPro" id="IPR036265">
    <property type="entry name" value="HIT-like_sf"/>
</dbReference>
<accession>A0A9P6XB22</accession>
<feature type="region of interest" description="Disordered" evidence="2">
    <location>
        <begin position="200"/>
        <end position="297"/>
    </location>
</feature>
<feature type="compositionally biased region" description="Basic and acidic residues" evidence="2">
    <location>
        <begin position="112"/>
        <end position="134"/>
    </location>
</feature>
<reference evidence="5" key="1">
    <citation type="journal article" date="2020" name="Microb. Genom.">
        <title>Genetic diversity of clinical and environmental Mucorales isolates obtained from an investigation of mucormycosis cases among solid organ transplant recipients.</title>
        <authorList>
            <person name="Nguyen M.H."/>
            <person name="Kaul D."/>
            <person name="Muto C."/>
            <person name="Cheng S.J."/>
            <person name="Richter R.A."/>
            <person name="Bruno V.M."/>
            <person name="Liu G."/>
            <person name="Beyhan S."/>
            <person name="Sundermann A.J."/>
            <person name="Mounaud S."/>
            <person name="Pasculle A.W."/>
            <person name="Nierman W.C."/>
            <person name="Driscoll E."/>
            <person name="Cumbie R."/>
            <person name="Clancy C.J."/>
            <person name="Dupont C.L."/>
        </authorList>
    </citation>
    <scope>NUCLEOTIDE SEQUENCE</scope>
    <source>
        <strain evidence="5">GL11</strain>
    </source>
</reference>
<feature type="region of interest" description="Disordered" evidence="2">
    <location>
        <begin position="152"/>
        <end position="185"/>
    </location>
</feature>
<evidence type="ECO:0000259" key="4">
    <source>
        <dbReference type="Pfam" id="PF04677"/>
    </source>
</evidence>
<evidence type="ECO:0000313" key="6">
    <source>
        <dbReference type="Proteomes" id="UP000716291"/>
    </source>
</evidence>
<evidence type="ECO:0000256" key="2">
    <source>
        <dbReference type="SAM" id="MobiDB-lite"/>
    </source>
</evidence>
<evidence type="ECO:0000256" key="1">
    <source>
        <dbReference type="ARBA" id="ARBA00006795"/>
    </source>
</evidence>
<feature type="domain" description="Cwf19-like C-terminal" evidence="4">
    <location>
        <begin position="485"/>
        <end position="607"/>
    </location>
</feature>
<dbReference type="OrthoDB" id="2113965at2759"/>
<gene>
    <name evidence="5" type="ORF">G6F64_005338</name>
</gene>
<dbReference type="PANTHER" id="PTHR12072">
    <property type="entry name" value="CWF19, CELL CYCLE CONTROL PROTEIN"/>
    <property type="match status" value="1"/>
</dbReference>
<keyword evidence="6" id="KW-1185">Reference proteome</keyword>
<dbReference type="GO" id="GO:0071014">
    <property type="term" value="C:post-mRNA release spliceosomal complex"/>
    <property type="evidence" value="ECO:0007669"/>
    <property type="project" value="TreeGrafter"/>
</dbReference>
<dbReference type="InterPro" id="IPR006768">
    <property type="entry name" value="Cwf19-like_C_dom-1"/>
</dbReference>
<dbReference type="InterPro" id="IPR040194">
    <property type="entry name" value="Cwf19-like"/>
</dbReference>
<dbReference type="SUPFAM" id="SSF54197">
    <property type="entry name" value="HIT-like"/>
    <property type="match status" value="1"/>
</dbReference>
<feature type="compositionally biased region" description="Polar residues" evidence="2">
    <location>
        <begin position="67"/>
        <end position="85"/>
    </location>
</feature>
<dbReference type="Pfam" id="PF04677">
    <property type="entry name" value="CwfJ_C_1"/>
    <property type="match status" value="1"/>
</dbReference>
<dbReference type="Gene3D" id="3.30.428.10">
    <property type="entry name" value="HIT-like"/>
    <property type="match status" value="1"/>
</dbReference>
<feature type="region of interest" description="Disordered" evidence="2">
    <location>
        <begin position="1"/>
        <end position="135"/>
    </location>
</feature>
<dbReference type="Proteomes" id="UP000716291">
    <property type="component" value="Unassembled WGS sequence"/>
</dbReference>
<evidence type="ECO:0000313" key="5">
    <source>
        <dbReference type="EMBL" id="KAG1309404.1"/>
    </source>
</evidence>
<feature type="domain" description="Cwf19-like protein C-terminal" evidence="3">
    <location>
        <begin position="616"/>
        <end position="710"/>
    </location>
</feature>
<dbReference type="InterPro" id="IPR006767">
    <property type="entry name" value="Cwf19-like_C_dom-2"/>
</dbReference>